<name>A0A934IM43_9HYPH</name>
<dbReference type="InterPro" id="IPR038297">
    <property type="entry name" value="CcmH/CycL/NrfF/Ccl2_sf"/>
</dbReference>
<dbReference type="InterPro" id="IPR051263">
    <property type="entry name" value="C-type_cytochrome_biogenesis"/>
</dbReference>
<dbReference type="Proteomes" id="UP000609531">
    <property type="component" value="Unassembled WGS sequence"/>
</dbReference>
<protein>
    <recommendedName>
        <fullName evidence="7">Cytochrome c-type biogenesis protein</fullName>
    </recommendedName>
</protein>
<dbReference type="GO" id="GO:0005886">
    <property type="term" value="C:plasma membrane"/>
    <property type="evidence" value="ECO:0007669"/>
    <property type="project" value="TreeGrafter"/>
</dbReference>
<evidence type="ECO:0000313" key="9">
    <source>
        <dbReference type="EMBL" id="MBJ3774757.1"/>
    </source>
</evidence>
<dbReference type="AlphaFoldDB" id="A0A934IM43"/>
<keyword evidence="5" id="KW-0201">Cytochrome c-type biogenesis</keyword>
<dbReference type="RefSeq" id="WP_198880657.1">
    <property type="nucleotide sequence ID" value="NZ_JAEKJA010000002.1"/>
</dbReference>
<reference evidence="9" key="1">
    <citation type="submission" date="2020-12" db="EMBL/GenBank/DDBJ databases">
        <title>Bacterial taxonomy.</title>
        <authorList>
            <person name="Pan X."/>
        </authorList>
    </citation>
    <scope>NUCLEOTIDE SEQUENCE</scope>
    <source>
        <strain evidence="9">B2012</strain>
    </source>
</reference>
<evidence type="ECO:0000259" key="8">
    <source>
        <dbReference type="Pfam" id="PF03918"/>
    </source>
</evidence>
<keyword evidence="7" id="KW-1133">Transmembrane helix</keyword>
<dbReference type="Gene3D" id="1.10.8.640">
    <property type="entry name" value="Cytochrome C biogenesis protein"/>
    <property type="match status" value="1"/>
</dbReference>
<evidence type="ECO:0000313" key="10">
    <source>
        <dbReference type="Proteomes" id="UP000609531"/>
    </source>
</evidence>
<proteinExistence type="inferred from homology"/>
<evidence type="ECO:0000256" key="6">
    <source>
        <dbReference type="ARBA" id="ARBA00023004"/>
    </source>
</evidence>
<feature type="transmembrane region" description="Helical" evidence="7">
    <location>
        <begin position="105"/>
        <end position="126"/>
    </location>
</feature>
<keyword evidence="7" id="KW-0472">Membrane</keyword>
<evidence type="ECO:0000256" key="7">
    <source>
        <dbReference type="RuleBase" id="RU364112"/>
    </source>
</evidence>
<keyword evidence="2 7" id="KW-0349">Heme</keyword>
<dbReference type="InterPro" id="IPR005616">
    <property type="entry name" value="CcmH/CycL/Ccl2/NrfF_N"/>
</dbReference>
<dbReference type="EMBL" id="JAEKJA010000002">
    <property type="protein sequence ID" value="MBJ3774757.1"/>
    <property type="molecule type" value="Genomic_DNA"/>
</dbReference>
<dbReference type="PANTHER" id="PTHR47870:SF1">
    <property type="entry name" value="CYTOCHROME C-TYPE BIOGENESIS PROTEIN CCMH"/>
    <property type="match status" value="1"/>
</dbReference>
<accession>A0A934IM43</accession>
<dbReference type="GO" id="GO:0017004">
    <property type="term" value="P:cytochrome complex assembly"/>
    <property type="evidence" value="ECO:0007669"/>
    <property type="project" value="UniProtKB-KW"/>
</dbReference>
<dbReference type="GO" id="GO:0046872">
    <property type="term" value="F:metal ion binding"/>
    <property type="evidence" value="ECO:0007669"/>
    <property type="project" value="UniProtKB-KW"/>
</dbReference>
<comment type="similarity">
    <text evidence="1 7">Belongs to the CcmH/CycL/Ccl2/NrfF family.</text>
</comment>
<evidence type="ECO:0000256" key="1">
    <source>
        <dbReference type="ARBA" id="ARBA00010342"/>
    </source>
</evidence>
<evidence type="ECO:0000256" key="2">
    <source>
        <dbReference type="ARBA" id="ARBA00022617"/>
    </source>
</evidence>
<keyword evidence="4 7" id="KW-0732">Signal</keyword>
<dbReference type="CDD" id="cd16378">
    <property type="entry name" value="CcmH_N"/>
    <property type="match status" value="1"/>
</dbReference>
<keyword evidence="6 7" id="KW-0408">Iron</keyword>
<gene>
    <name evidence="9" type="ORF">JCR33_03610</name>
</gene>
<keyword evidence="7" id="KW-0812">Transmembrane</keyword>
<evidence type="ECO:0000256" key="3">
    <source>
        <dbReference type="ARBA" id="ARBA00022723"/>
    </source>
</evidence>
<feature type="domain" description="CcmH/CycL/Ccl2/NrfF N-terminal" evidence="8">
    <location>
        <begin position="10"/>
        <end position="150"/>
    </location>
</feature>
<organism evidence="9 10">
    <name type="scientific">Acuticoccus mangrovi</name>
    <dbReference type="NCBI Taxonomy" id="2796142"/>
    <lineage>
        <taxon>Bacteria</taxon>
        <taxon>Pseudomonadati</taxon>
        <taxon>Pseudomonadota</taxon>
        <taxon>Alphaproteobacteria</taxon>
        <taxon>Hyphomicrobiales</taxon>
        <taxon>Amorphaceae</taxon>
        <taxon>Acuticoccus</taxon>
    </lineage>
</organism>
<dbReference type="PANTHER" id="PTHR47870">
    <property type="entry name" value="CYTOCHROME C-TYPE BIOGENESIS PROTEIN CCMH"/>
    <property type="match status" value="1"/>
</dbReference>
<evidence type="ECO:0000256" key="4">
    <source>
        <dbReference type="ARBA" id="ARBA00022729"/>
    </source>
</evidence>
<dbReference type="Pfam" id="PF03918">
    <property type="entry name" value="CcmH"/>
    <property type="match status" value="1"/>
</dbReference>
<feature type="signal peptide" evidence="7">
    <location>
        <begin position="1"/>
        <end position="21"/>
    </location>
</feature>
<comment type="function">
    <text evidence="7">Possible subunit of a heme lyase.</text>
</comment>
<feature type="chain" id="PRO_5038169077" description="Cytochrome c-type biogenesis protein" evidence="7">
    <location>
        <begin position="22"/>
        <end position="154"/>
    </location>
</feature>
<sequence>MKRSAALVIAAVLSASGPALAVNPSEQLDDPRLEARARDLAAELRCLVCQNQSIDESEADLAKDLRLLVRERLVAGDTDEAVLAYITDRYGNFVLLKPPVTGSTLILWAAPAVIALIALVGAGFYVRGRRKVAGAEQLSEEEEAEVAAILAKRH</sequence>
<keyword evidence="3 7" id="KW-0479">Metal-binding</keyword>
<evidence type="ECO:0000256" key="5">
    <source>
        <dbReference type="ARBA" id="ARBA00022748"/>
    </source>
</evidence>
<keyword evidence="10" id="KW-1185">Reference proteome</keyword>
<comment type="caution">
    <text evidence="9">The sequence shown here is derived from an EMBL/GenBank/DDBJ whole genome shotgun (WGS) entry which is preliminary data.</text>
</comment>